<evidence type="ECO:0000256" key="1">
    <source>
        <dbReference type="SAM" id="MobiDB-lite"/>
    </source>
</evidence>
<organism evidence="2">
    <name type="scientific">bioreactor metagenome</name>
    <dbReference type="NCBI Taxonomy" id="1076179"/>
    <lineage>
        <taxon>unclassified sequences</taxon>
        <taxon>metagenomes</taxon>
        <taxon>ecological metagenomes</taxon>
    </lineage>
</organism>
<feature type="region of interest" description="Disordered" evidence="1">
    <location>
        <begin position="342"/>
        <end position="366"/>
    </location>
</feature>
<name>A0A644ZU06_9ZZZZ</name>
<evidence type="ECO:0000313" key="2">
    <source>
        <dbReference type="EMBL" id="MPM43888.1"/>
    </source>
</evidence>
<feature type="compositionally biased region" description="Basic and acidic residues" evidence="1">
    <location>
        <begin position="342"/>
        <end position="354"/>
    </location>
</feature>
<feature type="region of interest" description="Disordered" evidence="1">
    <location>
        <begin position="98"/>
        <end position="125"/>
    </location>
</feature>
<proteinExistence type="predicted"/>
<feature type="region of interest" description="Disordered" evidence="1">
    <location>
        <begin position="156"/>
        <end position="180"/>
    </location>
</feature>
<comment type="caution">
    <text evidence="2">The sequence shown here is derived from an EMBL/GenBank/DDBJ whole genome shotgun (WGS) entry which is preliminary data.</text>
</comment>
<feature type="compositionally biased region" description="Basic and acidic residues" evidence="1">
    <location>
        <begin position="169"/>
        <end position="180"/>
    </location>
</feature>
<dbReference type="EMBL" id="VSSQ01010273">
    <property type="protein sequence ID" value="MPM43888.1"/>
    <property type="molecule type" value="Genomic_DNA"/>
</dbReference>
<protein>
    <submittedName>
        <fullName evidence="2">Uncharacterized protein</fullName>
    </submittedName>
</protein>
<reference evidence="2" key="1">
    <citation type="submission" date="2019-08" db="EMBL/GenBank/DDBJ databases">
        <authorList>
            <person name="Kucharzyk K."/>
            <person name="Murdoch R.W."/>
            <person name="Higgins S."/>
            <person name="Loffler F."/>
        </authorList>
    </citation>
    <scope>NUCLEOTIDE SEQUENCE</scope>
</reference>
<gene>
    <name evidence="2" type="ORF">SDC9_90565</name>
</gene>
<sequence>MDFVQHELGLDFPADHNAHQHRAQRHRKAFGHHIHEVQPAVIPAGDTQRLTGDPNAVGAEAVHSHEGGFHHNSEAYDQNGFGAVGLFALLDRPVHEERGDNLDQRDGGGDGGDQHQQIEDHAEQRADVAHAVEHVLQRDEQEAGTTQSDLAHGNALLDAIGHGGGNDGDAGHNSDRGIGNHDDAGVFDQIFLLIEVRTVSNHGAHSQRQGEEHLPAGGGNNGTQIGCGFDETARHRVAGDEHELQALDSARQGQALDDDDDQHHEQGGHTDIVEFLNAAGDTAAVDEVADNQEQQSVDHAAPGIRQHGAEQVAAGNRFGLEGQIAQIQSHILDAVAAQHGIEAHDDERRKDRQPTDPFEPAGHRMIRPDGSGAGFAAQRQFCHHNGEAHEKRQQQVDDQEGKSPRFTHLVRKAPNVAEADGRANCRQQEADVASPTASLVFHK</sequence>
<accession>A0A644ZU06</accession>
<feature type="region of interest" description="Disordered" evidence="1">
    <location>
        <begin position="414"/>
        <end position="443"/>
    </location>
</feature>
<dbReference type="AlphaFoldDB" id="A0A644ZU06"/>